<organism evidence="1 2">
    <name type="scientific">Jiangella asiatica</name>
    <dbReference type="NCBI Taxonomy" id="2530372"/>
    <lineage>
        <taxon>Bacteria</taxon>
        <taxon>Bacillati</taxon>
        <taxon>Actinomycetota</taxon>
        <taxon>Actinomycetes</taxon>
        <taxon>Jiangellales</taxon>
        <taxon>Jiangellaceae</taxon>
        <taxon>Jiangella</taxon>
    </lineage>
</organism>
<evidence type="ECO:0000313" key="1">
    <source>
        <dbReference type="EMBL" id="TDD97253.1"/>
    </source>
</evidence>
<reference evidence="1 2" key="1">
    <citation type="submission" date="2019-03" db="EMBL/GenBank/DDBJ databases">
        <title>Draft genome sequences of novel Actinobacteria.</title>
        <authorList>
            <person name="Sahin N."/>
            <person name="Ay H."/>
            <person name="Saygin H."/>
        </authorList>
    </citation>
    <scope>NUCLEOTIDE SEQUENCE [LARGE SCALE GENOMIC DNA]</scope>
    <source>
        <strain evidence="1 2">5K138</strain>
    </source>
</reference>
<sequence length="110" mass="12427">MRSGRRIDQAQTEVHVSVDDDYPPVSFAGPLLAWIEAHGRGPHKFGDLWDALHGTTVTRRGHVVPLRTTQELISDLERLQDLGFLRWDQYTGAIDVPSDLTRRLEQALPS</sequence>
<dbReference type="InParanoid" id="A0A4R5CG46"/>
<evidence type="ECO:0000313" key="2">
    <source>
        <dbReference type="Proteomes" id="UP000294739"/>
    </source>
</evidence>
<dbReference type="Proteomes" id="UP000294739">
    <property type="component" value="Unassembled WGS sequence"/>
</dbReference>
<dbReference type="RefSeq" id="WP_131901525.1">
    <property type="nucleotide sequence ID" value="NZ_SMKZ01000076.1"/>
</dbReference>
<dbReference type="EMBL" id="SMKZ01000076">
    <property type="protein sequence ID" value="TDD97253.1"/>
    <property type="molecule type" value="Genomic_DNA"/>
</dbReference>
<gene>
    <name evidence="1" type="ORF">E1269_29840</name>
</gene>
<name>A0A4R5CG46_9ACTN</name>
<keyword evidence="2" id="KW-1185">Reference proteome</keyword>
<accession>A0A4R5CG46</accession>
<protein>
    <submittedName>
        <fullName evidence="1">Uncharacterized protein</fullName>
    </submittedName>
</protein>
<comment type="caution">
    <text evidence="1">The sequence shown here is derived from an EMBL/GenBank/DDBJ whole genome shotgun (WGS) entry which is preliminary data.</text>
</comment>
<dbReference type="AlphaFoldDB" id="A0A4R5CG46"/>
<proteinExistence type="predicted"/>